<dbReference type="PANTHER" id="PTHR15696:SF36">
    <property type="entry name" value="NONSENSE-MEDIATED MRNA DECAY FACTOR"/>
    <property type="match status" value="1"/>
</dbReference>
<evidence type="ECO:0000256" key="1">
    <source>
        <dbReference type="SAM" id="MobiDB-lite"/>
    </source>
</evidence>
<dbReference type="EMBL" id="JBBPEH010000008">
    <property type="protein sequence ID" value="KAK7535376.1"/>
    <property type="molecule type" value="Genomic_DNA"/>
</dbReference>
<dbReference type="Pfam" id="PF10374">
    <property type="entry name" value="EST1"/>
    <property type="match status" value="1"/>
</dbReference>
<gene>
    <name evidence="4" type="ORF">J3D65DRAFT_631023</name>
</gene>
<feature type="region of interest" description="Disordered" evidence="1">
    <location>
        <begin position="802"/>
        <end position="822"/>
    </location>
</feature>
<proteinExistence type="predicted"/>
<dbReference type="Gene3D" id="1.25.40.10">
    <property type="entry name" value="Tetratricopeptide repeat domain"/>
    <property type="match status" value="1"/>
</dbReference>
<dbReference type="SUPFAM" id="SSF48452">
    <property type="entry name" value="TPR-like"/>
    <property type="match status" value="1"/>
</dbReference>
<comment type="caution">
    <text evidence="4">The sequence shown here is derived from an EMBL/GenBank/DDBJ whole genome shotgun (WGS) entry which is preliminary data.</text>
</comment>
<dbReference type="RefSeq" id="XP_066654101.1">
    <property type="nucleotide sequence ID" value="XM_066800882.1"/>
</dbReference>
<dbReference type="Proteomes" id="UP001360953">
    <property type="component" value="Unassembled WGS sequence"/>
</dbReference>
<evidence type="ECO:0000259" key="2">
    <source>
        <dbReference type="Pfam" id="PF10373"/>
    </source>
</evidence>
<feature type="compositionally biased region" description="Polar residues" evidence="1">
    <location>
        <begin position="715"/>
        <end position="751"/>
    </location>
</feature>
<protein>
    <recommendedName>
        <fullName evidence="6">Telomerase activating protein Est1</fullName>
    </recommendedName>
</protein>
<accession>A0ABR1LJK7</accession>
<dbReference type="InterPro" id="IPR045153">
    <property type="entry name" value="Est1/Ebs1-like"/>
</dbReference>
<evidence type="ECO:0000259" key="3">
    <source>
        <dbReference type="Pfam" id="PF10374"/>
    </source>
</evidence>
<evidence type="ECO:0008006" key="6">
    <source>
        <dbReference type="Google" id="ProtNLM"/>
    </source>
</evidence>
<evidence type="ECO:0000313" key="4">
    <source>
        <dbReference type="EMBL" id="KAK7535376.1"/>
    </source>
</evidence>
<evidence type="ECO:0000313" key="5">
    <source>
        <dbReference type="Proteomes" id="UP001360953"/>
    </source>
</evidence>
<feature type="compositionally biased region" description="Acidic residues" evidence="1">
    <location>
        <begin position="606"/>
        <end position="621"/>
    </location>
</feature>
<dbReference type="PANTHER" id="PTHR15696">
    <property type="entry name" value="SMG-7 SUPPRESSOR WITH MORPHOLOGICAL EFFECT ON GENITALIA PROTEIN 7"/>
    <property type="match status" value="1"/>
</dbReference>
<feature type="region of interest" description="Disordered" evidence="1">
    <location>
        <begin position="706"/>
        <end position="751"/>
    </location>
</feature>
<dbReference type="InterPro" id="IPR018834">
    <property type="entry name" value="DNA/RNA-bd_Est1-type"/>
</dbReference>
<dbReference type="GeneID" id="92033788"/>
<sequence>MAISAEPAEKLARKLEQQLKSKSTDQRAANAAILSLLQEYRNECERIVHADFGHAFEHHVEPHLWDAHGKVNTYFRKQLSVLNKDGRTKAVETRIVQKQYLEFIKSSQRFYRQYILYLDKAFGGTPELRELAKKWKSDLPQAEPTQALSPELQALIRPSIYQAVIQLGDLSRYRELQRSESQRNWSYAIGYYSLAFKINPDSGISHNQLAVVALADGDHFRAVYNLYRSLAAKEPHPMAKGNLELEFKKVITAWDRGELIGRQTSGQGNGAYRALKAWFVRLHSKCYRGEDFAGHDELENEVLSQLAVELKERSLEGLLQKFVLVNTAAEYYAFVKLQAGETTRERIRAYFFFLRFNIKTFNILLQILQAELERLTGEDFDGSDSQPLSEKVTAVARRVLPGIRLYSTWFMKNWSVLSADLEGSAHSKVDAQELWKAYAETLTLLASAFHVSLLPMEQYLLEEDVETLGFQPLLADNTKRRWFDGSAPKAKWSDEDVKRNHPNDEMLMRIRDLLVDGLELVQDKESPIVLDCLRFVYQEDGIPSQLLASPSNNAETAVPIESPQIDIPRGAGPVNDDQASHAAPSETASNAMSKDAAMNRMVDDLLGPEDGLEPLPEEDENIPPTPPEQTFEDTALINDGSYGITPLTATDYVNMVRNYSQASCTPDRMHRNSTASPAVQHFPSLPSLPDHSGIWNKNYSMTSHNTPAVPPGLNVGSSAGHSRNGSLNASWSSMPNGQVRKSSPPHGTSSSYDVTLPGISQVYGNIGNAASGHLVGQQLQASHEMRGPMAFGQGAWGADGAGWSASRHRGSYVDTPPNGQGG</sequence>
<feature type="region of interest" description="Disordered" evidence="1">
    <location>
        <begin position="664"/>
        <end position="685"/>
    </location>
</feature>
<feature type="domain" description="Telomerase activating protein Est1-like N-terminal" evidence="3">
    <location>
        <begin position="60"/>
        <end position="176"/>
    </location>
</feature>
<feature type="region of interest" description="Disordered" evidence="1">
    <location>
        <begin position="563"/>
        <end position="629"/>
    </location>
</feature>
<name>A0ABR1LJK7_9PEZI</name>
<dbReference type="InterPro" id="IPR011990">
    <property type="entry name" value="TPR-like_helical_dom_sf"/>
</dbReference>
<reference evidence="4 5" key="1">
    <citation type="submission" date="2024-04" db="EMBL/GenBank/DDBJ databases">
        <title>Phyllosticta paracitricarpa is synonymous to the EU quarantine fungus P. citricarpa based on phylogenomic analyses.</title>
        <authorList>
            <consortium name="Lawrence Berkeley National Laboratory"/>
            <person name="Van ingen-buijs V.A."/>
            <person name="Van westerhoven A.C."/>
            <person name="Haridas S."/>
            <person name="Skiadas P."/>
            <person name="Martin F."/>
            <person name="Groenewald J.Z."/>
            <person name="Crous P.W."/>
            <person name="Seidl M.F."/>
        </authorList>
    </citation>
    <scope>NUCLEOTIDE SEQUENCE [LARGE SCALE GENOMIC DNA]</scope>
    <source>
        <strain evidence="4 5">CPC 17464</strain>
    </source>
</reference>
<organism evidence="4 5">
    <name type="scientific">Phyllosticta citribraziliensis</name>
    <dbReference type="NCBI Taxonomy" id="989973"/>
    <lineage>
        <taxon>Eukaryota</taxon>
        <taxon>Fungi</taxon>
        <taxon>Dikarya</taxon>
        <taxon>Ascomycota</taxon>
        <taxon>Pezizomycotina</taxon>
        <taxon>Dothideomycetes</taxon>
        <taxon>Dothideomycetes incertae sedis</taxon>
        <taxon>Botryosphaeriales</taxon>
        <taxon>Phyllostictaceae</taxon>
        <taxon>Phyllosticta</taxon>
    </lineage>
</organism>
<keyword evidence="5" id="KW-1185">Reference proteome</keyword>
<dbReference type="Pfam" id="PF10373">
    <property type="entry name" value="EST1_DNA_bind"/>
    <property type="match status" value="1"/>
</dbReference>
<dbReference type="InterPro" id="IPR019458">
    <property type="entry name" value="Est1-like_N"/>
</dbReference>
<feature type="domain" description="DNA/RNA-binding" evidence="2">
    <location>
        <begin position="188"/>
        <end position="474"/>
    </location>
</feature>